<evidence type="ECO:0000256" key="2">
    <source>
        <dbReference type="ARBA" id="ARBA00012169"/>
    </source>
</evidence>
<dbReference type="Gramene" id="AET1Gv20885400.8">
    <property type="protein sequence ID" value="AET1Gv20885400.8"/>
    <property type="gene ID" value="AET1Gv20885400"/>
</dbReference>
<evidence type="ECO:0000256" key="3">
    <source>
        <dbReference type="ARBA" id="ARBA00022679"/>
    </source>
</evidence>
<dbReference type="Proteomes" id="UP000015105">
    <property type="component" value="Chromosome 1D"/>
</dbReference>
<evidence type="ECO:0000256" key="7">
    <source>
        <dbReference type="SAM" id="MobiDB-lite"/>
    </source>
</evidence>
<dbReference type="EC" id="2.7.1.67" evidence="2"/>
<reference evidence="8" key="5">
    <citation type="journal article" date="2021" name="G3 (Bethesda)">
        <title>Aegilops tauschii genome assembly Aet v5.0 features greater sequence contiguity and improved annotation.</title>
        <authorList>
            <person name="Wang L."/>
            <person name="Zhu T."/>
            <person name="Rodriguez J.C."/>
            <person name="Deal K.R."/>
            <person name="Dubcovsky J."/>
            <person name="McGuire P.E."/>
            <person name="Lux T."/>
            <person name="Spannagl M."/>
            <person name="Mayer K.F.X."/>
            <person name="Baldrich P."/>
            <person name="Meyers B.C."/>
            <person name="Huo N."/>
            <person name="Gu Y.Q."/>
            <person name="Zhou H."/>
            <person name="Devos K.M."/>
            <person name="Bennetzen J.L."/>
            <person name="Unver T."/>
            <person name="Budak H."/>
            <person name="Gulick P.J."/>
            <person name="Galiba G."/>
            <person name="Kalapos B."/>
            <person name="Nelson D.R."/>
            <person name="Li P."/>
            <person name="You F.M."/>
            <person name="Luo M.C."/>
            <person name="Dvorak J."/>
        </authorList>
    </citation>
    <scope>NUCLEOTIDE SEQUENCE [LARGE SCALE GENOMIC DNA]</scope>
    <source>
        <strain evidence="8">cv. AL8/78</strain>
    </source>
</reference>
<feature type="compositionally biased region" description="Polar residues" evidence="7">
    <location>
        <begin position="38"/>
        <end position="51"/>
    </location>
</feature>
<dbReference type="PANTHER" id="PTHR45800:SF21">
    <property type="entry name" value="PHOSPHATIDYLINOSITOL 4-KINASE GAMMA 8"/>
    <property type="match status" value="1"/>
</dbReference>
<name>A0A452ZR48_AEGTS</name>
<dbReference type="InterPro" id="IPR044571">
    <property type="entry name" value="P4KG1-8"/>
</dbReference>
<keyword evidence="9" id="KW-1185">Reference proteome</keyword>
<feature type="compositionally biased region" description="Basic residues" evidence="7">
    <location>
        <begin position="53"/>
        <end position="71"/>
    </location>
</feature>
<proteinExistence type="inferred from homology"/>
<protein>
    <recommendedName>
        <fullName evidence="2">1-phosphatidylinositol 4-kinase</fullName>
        <ecNumber evidence="2">2.7.1.67</ecNumber>
    </recommendedName>
</protein>
<dbReference type="EnsemblPlants" id="AET1Gv20885400.8">
    <property type="protein sequence ID" value="AET1Gv20885400.8"/>
    <property type="gene ID" value="AET1Gv20885400"/>
</dbReference>
<keyword evidence="4" id="KW-0547">Nucleotide-binding</keyword>
<keyword evidence="6" id="KW-0067">ATP-binding</keyword>
<reference evidence="8" key="4">
    <citation type="submission" date="2019-03" db="UniProtKB">
        <authorList>
            <consortium name="EnsemblPlants"/>
        </authorList>
    </citation>
    <scope>IDENTIFICATION</scope>
</reference>
<comment type="similarity">
    <text evidence="1">Belongs to the PI3/PI4-kinase family. Type II PI4K subfamily.</text>
</comment>
<keyword evidence="3" id="KW-0808">Transferase</keyword>
<organism evidence="8 9">
    <name type="scientific">Aegilops tauschii subsp. strangulata</name>
    <name type="common">Goatgrass</name>
    <dbReference type="NCBI Taxonomy" id="200361"/>
    <lineage>
        <taxon>Eukaryota</taxon>
        <taxon>Viridiplantae</taxon>
        <taxon>Streptophyta</taxon>
        <taxon>Embryophyta</taxon>
        <taxon>Tracheophyta</taxon>
        <taxon>Spermatophyta</taxon>
        <taxon>Magnoliopsida</taxon>
        <taxon>Liliopsida</taxon>
        <taxon>Poales</taxon>
        <taxon>Poaceae</taxon>
        <taxon>BOP clade</taxon>
        <taxon>Pooideae</taxon>
        <taxon>Triticodae</taxon>
        <taxon>Triticeae</taxon>
        <taxon>Triticinae</taxon>
        <taxon>Aegilops</taxon>
    </lineage>
</organism>
<sequence>RGASGGVGAIFCMRKPHKSVSFLTLSPLFLTPAVEQSFPTRPTTNASTSTAVYRRRQPRRRSRPRARRGRQRAGAVRPRAWRAARPPRLPRSASPARAARQTASLPEEHASPCSSPRPPCAAWLHWLQSSRPFSGAELDYIASLDPFKDAEMLREELPSLMIREFSSTEPRAAATSFSSGGAGATPVTINHASRK</sequence>
<evidence type="ECO:0000313" key="8">
    <source>
        <dbReference type="EnsemblPlants" id="AET1Gv20885400.8"/>
    </source>
</evidence>
<evidence type="ECO:0000256" key="4">
    <source>
        <dbReference type="ARBA" id="ARBA00022741"/>
    </source>
</evidence>
<evidence type="ECO:0000256" key="5">
    <source>
        <dbReference type="ARBA" id="ARBA00022777"/>
    </source>
</evidence>
<reference evidence="9" key="2">
    <citation type="journal article" date="2017" name="Nat. Plants">
        <title>The Aegilops tauschii genome reveals multiple impacts of transposons.</title>
        <authorList>
            <person name="Zhao G."/>
            <person name="Zou C."/>
            <person name="Li K."/>
            <person name="Wang K."/>
            <person name="Li T."/>
            <person name="Gao L."/>
            <person name="Zhang X."/>
            <person name="Wang H."/>
            <person name="Yang Z."/>
            <person name="Liu X."/>
            <person name="Jiang W."/>
            <person name="Mao L."/>
            <person name="Kong X."/>
            <person name="Jiao Y."/>
            <person name="Jia J."/>
        </authorList>
    </citation>
    <scope>NUCLEOTIDE SEQUENCE [LARGE SCALE GENOMIC DNA]</scope>
    <source>
        <strain evidence="9">cv. AL8/78</strain>
    </source>
</reference>
<accession>A0A452ZR48</accession>
<evidence type="ECO:0000256" key="1">
    <source>
        <dbReference type="ARBA" id="ARBA00008941"/>
    </source>
</evidence>
<feature type="region of interest" description="Disordered" evidence="7">
    <location>
        <begin position="38"/>
        <end position="114"/>
    </location>
</feature>
<dbReference type="PANTHER" id="PTHR45800">
    <property type="entry name" value="PHOSPHATIDYLINOSITOL 4-KINASE GAMMA"/>
    <property type="match status" value="1"/>
</dbReference>
<dbReference type="STRING" id="200361.A0A452ZR48"/>
<dbReference type="GO" id="GO:0005524">
    <property type="term" value="F:ATP binding"/>
    <property type="evidence" value="ECO:0007669"/>
    <property type="project" value="UniProtKB-KW"/>
</dbReference>
<evidence type="ECO:0000256" key="6">
    <source>
        <dbReference type="ARBA" id="ARBA00022840"/>
    </source>
</evidence>
<dbReference type="GO" id="GO:0004430">
    <property type="term" value="F:1-phosphatidylinositol 4-kinase activity"/>
    <property type="evidence" value="ECO:0007669"/>
    <property type="project" value="UniProtKB-EC"/>
</dbReference>
<dbReference type="AlphaFoldDB" id="A0A452ZR48"/>
<reference evidence="8" key="3">
    <citation type="journal article" date="2017" name="Nature">
        <title>Genome sequence of the progenitor of the wheat D genome Aegilops tauschii.</title>
        <authorList>
            <person name="Luo M.C."/>
            <person name="Gu Y.Q."/>
            <person name="Puiu D."/>
            <person name="Wang H."/>
            <person name="Twardziok S.O."/>
            <person name="Deal K.R."/>
            <person name="Huo N."/>
            <person name="Zhu T."/>
            <person name="Wang L."/>
            <person name="Wang Y."/>
            <person name="McGuire P.E."/>
            <person name="Liu S."/>
            <person name="Long H."/>
            <person name="Ramasamy R.K."/>
            <person name="Rodriguez J.C."/>
            <person name="Van S.L."/>
            <person name="Yuan L."/>
            <person name="Wang Z."/>
            <person name="Xia Z."/>
            <person name="Xiao L."/>
            <person name="Anderson O.D."/>
            <person name="Ouyang S."/>
            <person name="Liang Y."/>
            <person name="Zimin A.V."/>
            <person name="Pertea G."/>
            <person name="Qi P."/>
            <person name="Bennetzen J.L."/>
            <person name="Dai X."/>
            <person name="Dawson M.W."/>
            <person name="Muller H.G."/>
            <person name="Kugler K."/>
            <person name="Rivarola-Duarte L."/>
            <person name="Spannagl M."/>
            <person name="Mayer K.F.X."/>
            <person name="Lu F.H."/>
            <person name="Bevan M.W."/>
            <person name="Leroy P."/>
            <person name="Li P."/>
            <person name="You F.M."/>
            <person name="Sun Q."/>
            <person name="Liu Z."/>
            <person name="Lyons E."/>
            <person name="Wicker T."/>
            <person name="Salzberg S.L."/>
            <person name="Devos K.M."/>
            <person name="Dvorak J."/>
        </authorList>
    </citation>
    <scope>NUCLEOTIDE SEQUENCE [LARGE SCALE GENOMIC DNA]</scope>
    <source>
        <strain evidence="8">cv. AL8/78</strain>
    </source>
</reference>
<reference evidence="9" key="1">
    <citation type="journal article" date="2014" name="Science">
        <title>Ancient hybridizations among the ancestral genomes of bread wheat.</title>
        <authorList>
            <consortium name="International Wheat Genome Sequencing Consortium,"/>
            <person name="Marcussen T."/>
            <person name="Sandve S.R."/>
            <person name="Heier L."/>
            <person name="Spannagl M."/>
            <person name="Pfeifer M."/>
            <person name="Jakobsen K.S."/>
            <person name="Wulff B.B."/>
            <person name="Steuernagel B."/>
            <person name="Mayer K.F."/>
            <person name="Olsen O.A."/>
        </authorList>
    </citation>
    <scope>NUCLEOTIDE SEQUENCE [LARGE SCALE GENOMIC DNA]</scope>
    <source>
        <strain evidence="9">cv. AL8/78</strain>
    </source>
</reference>
<feature type="compositionally biased region" description="Low complexity" evidence="7">
    <location>
        <begin position="72"/>
        <end position="100"/>
    </location>
</feature>
<evidence type="ECO:0000313" key="9">
    <source>
        <dbReference type="Proteomes" id="UP000015105"/>
    </source>
</evidence>
<keyword evidence="5" id="KW-0418">Kinase</keyword>
<feature type="region of interest" description="Disordered" evidence="7">
    <location>
        <begin position="170"/>
        <end position="195"/>
    </location>
</feature>